<protein>
    <recommendedName>
        <fullName evidence="1">Phage tail protein C-terminal domain-containing protein</fullName>
    </recommendedName>
</protein>
<dbReference type="Proteomes" id="UP000225433">
    <property type="component" value="Unassembled WGS sequence"/>
</dbReference>
<dbReference type="InterPro" id="IPR058008">
    <property type="entry name" value="Gp26_C"/>
</dbReference>
<feature type="domain" description="Phage tail protein C-terminal" evidence="1">
    <location>
        <begin position="3"/>
        <end position="59"/>
    </location>
</feature>
<evidence type="ECO:0000259" key="1">
    <source>
        <dbReference type="Pfam" id="PF25670"/>
    </source>
</evidence>
<evidence type="ECO:0000313" key="3">
    <source>
        <dbReference type="Proteomes" id="UP000225433"/>
    </source>
</evidence>
<reference evidence="2 3" key="1">
    <citation type="journal article" date="2017" name="Nat. Microbiol.">
        <title>Natural product diversity associated with the nematode symbionts Photorhabdus and Xenorhabdus.</title>
        <authorList>
            <person name="Tobias N.J."/>
            <person name="Wolff H."/>
            <person name="Djahanschiri B."/>
            <person name="Grundmann F."/>
            <person name="Kronenwerth M."/>
            <person name="Shi Y.M."/>
            <person name="Simonyi S."/>
            <person name="Grun P."/>
            <person name="Shapiro-Ilan D."/>
            <person name="Pidot S.J."/>
            <person name="Stinear T.P."/>
            <person name="Ebersberger I."/>
            <person name="Bode H.B."/>
        </authorList>
    </citation>
    <scope>NUCLEOTIDE SEQUENCE [LARGE SCALE GENOMIC DNA]</scope>
    <source>
        <strain evidence="2 3">DSM 17903</strain>
    </source>
</reference>
<sequence>MLPDGAIDIKVTHRQNTHMPARLQNRRIKSGEGHTYYTEDEPCDLPAGTRLDVRVQMPEDSIWNQKQVVTSDPQQEHSAR</sequence>
<dbReference type="Pfam" id="PF25670">
    <property type="entry name" value="Phage_tail_C_2"/>
    <property type="match status" value="1"/>
</dbReference>
<gene>
    <name evidence="2" type="ORF">Xhom_05063</name>
</gene>
<dbReference type="EMBL" id="NJAI01000118">
    <property type="protein sequence ID" value="PHM47183.1"/>
    <property type="molecule type" value="Genomic_DNA"/>
</dbReference>
<organism evidence="2 3">
    <name type="scientific">Xenorhabdus hominickii</name>
    <dbReference type="NCBI Taxonomy" id="351679"/>
    <lineage>
        <taxon>Bacteria</taxon>
        <taxon>Pseudomonadati</taxon>
        <taxon>Pseudomonadota</taxon>
        <taxon>Gammaproteobacteria</taxon>
        <taxon>Enterobacterales</taxon>
        <taxon>Morganellaceae</taxon>
        <taxon>Xenorhabdus</taxon>
    </lineage>
</organism>
<accession>A0A2G0PJL3</accession>
<name>A0A2G0PJL3_XENHO</name>
<dbReference type="AlphaFoldDB" id="A0A2G0PJL3"/>
<dbReference type="STRING" id="351679.A9255_20065"/>
<evidence type="ECO:0000313" key="2">
    <source>
        <dbReference type="EMBL" id="PHM47183.1"/>
    </source>
</evidence>
<comment type="caution">
    <text evidence="2">The sequence shown here is derived from an EMBL/GenBank/DDBJ whole genome shotgun (WGS) entry which is preliminary data.</text>
</comment>
<proteinExistence type="predicted"/>